<accession>A0ABR6RGP1</accession>
<reference evidence="3 4" key="1">
    <citation type="submission" date="2020-08" db="EMBL/GenBank/DDBJ databases">
        <title>Functional genomics of gut bacteria from endangered species of beetles.</title>
        <authorList>
            <person name="Carlos-Shanley C."/>
        </authorList>
    </citation>
    <scope>NUCLEOTIDE SEQUENCE [LARGE SCALE GENOMIC DNA]</scope>
    <source>
        <strain evidence="3 4">S00124</strain>
    </source>
</reference>
<keyword evidence="4" id="KW-1185">Reference proteome</keyword>
<evidence type="ECO:0000313" key="4">
    <source>
        <dbReference type="Proteomes" id="UP000562492"/>
    </source>
</evidence>
<dbReference type="Pfam" id="PF10087">
    <property type="entry name" value="DUF2325"/>
    <property type="match status" value="1"/>
</dbReference>
<sequence length="180" mass="20147">MERNTVLYPEDDIDHVMQEHGALLRYYAQVQQRCSAQIQNQFNEIQQLQGQILRMRAQLVVLQSALTWECPRPPALHAYTAQNPANQSAVAHAELESIENAPAGSELERLGHSLREADLVICQTGCISHGAFWRLANHCKRTGKTCVLADQPDALRIVRIQPADLDSPQPAEEFPAEDLS</sequence>
<evidence type="ECO:0000313" key="3">
    <source>
        <dbReference type="EMBL" id="MBB6578336.1"/>
    </source>
</evidence>
<evidence type="ECO:0008006" key="5">
    <source>
        <dbReference type="Google" id="ProtNLM"/>
    </source>
</evidence>
<evidence type="ECO:0000256" key="1">
    <source>
        <dbReference type="ARBA" id="ARBA00007189"/>
    </source>
</evidence>
<organism evidence="3 4">
    <name type="scientific">Comamonas odontotermitis</name>
    <dbReference type="NCBI Taxonomy" id="379895"/>
    <lineage>
        <taxon>Bacteria</taxon>
        <taxon>Pseudomonadati</taxon>
        <taxon>Pseudomonadota</taxon>
        <taxon>Betaproteobacteria</taxon>
        <taxon>Burkholderiales</taxon>
        <taxon>Comamonadaceae</taxon>
        <taxon>Comamonas</taxon>
    </lineage>
</organism>
<dbReference type="EMBL" id="JACHKZ010000013">
    <property type="protein sequence ID" value="MBB6578336.1"/>
    <property type="molecule type" value="Genomic_DNA"/>
</dbReference>
<protein>
    <recommendedName>
        <fullName evidence="5">DUF2325 domain-containing protein</fullName>
    </recommendedName>
</protein>
<dbReference type="InterPro" id="IPR016772">
    <property type="entry name" value="UCP020408"/>
</dbReference>
<gene>
    <name evidence="3" type="ORF">HNP33_002417</name>
</gene>
<feature type="coiled-coil region" evidence="2">
    <location>
        <begin position="38"/>
        <end position="65"/>
    </location>
</feature>
<evidence type="ECO:0000256" key="2">
    <source>
        <dbReference type="SAM" id="Coils"/>
    </source>
</evidence>
<proteinExistence type="inferred from homology"/>
<keyword evidence="2" id="KW-0175">Coiled coil</keyword>
<dbReference type="Proteomes" id="UP000562492">
    <property type="component" value="Unassembled WGS sequence"/>
</dbReference>
<comment type="similarity">
    <text evidence="1">Belongs to the UPF0751 family.</text>
</comment>
<comment type="caution">
    <text evidence="3">The sequence shown here is derived from an EMBL/GenBank/DDBJ whole genome shotgun (WGS) entry which is preliminary data.</text>
</comment>
<name>A0ABR6RGP1_9BURK</name>